<keyword evidence="4" id="KW-1185">Reference proteome</keyword>
<keyword evidence="2" id="KW-0812">Transmembrane</keyword>
<dbReference type="GO" id="GO:0005886">
    <property type="term" value="C:plasma membrane"/>
    <property type="evidence" value="ECO:0007669"/>
    <property type="project" value="UniProtKB-SubCell"/>
</dbReference>
<name>A0AAU9E0W5_9FIRM</name>
<sequence length="316" mass="35713">MAFFTYRFSVNNPNLTIISFYFWVFLFSISAGFAGISYADIIGKLLPSKDRTQLYASKQFFSSIAAFGGGLLVSKIFGLKNLLFPLNYSVNLFIGFIGLVIASIGFILIKEPDSEIKESTSSSFFSYLKEVPIYLKNDLHFRKFIIVENMASFSIMLLPFYIIFAKEHFNIDKSFIGKYLMFQIIGTILSNIVWGYLAKKHSSKQIVNVCIRLGGIIPLLAIILSFFGPNVYSLLFFLIGFILSGRRIGFEPYLLDIAPSNRRTEYLGIRGSLNIFVVLLPIFGSIVINLFGFYFTFILVSIVMLSASVILKKDTH</sequence>
<feature type="transmembrane region" description="Helical" evidence="2">
    <location>
        <begin position="176"/>
        <end position="197"/>
    </location>
</feature>
<feature type="transmembrane region" description="Helical" evidence="2">
    <location>
        <begin position="60"/>
        <end position="78"/>
    </location>
</feature>
<reference evidence="3 4" key="1">
    <citation type="submission" date="2023-08" db="EMBL/GenBank/DDBJ databases">
        <title>Helicovermis profunda gen. nov., sp. nov., a novel mesophilic, fermentative bacterium within the Bacillota from a deep-sea hydrothermal vent chimney.</title>
        <authorList>
            <person name="Miyazaki U."/>
            <person name="Mizutani D."/>
            <person name="Hashimoto Y."/>
            <person name="Tame A."/>
            <person name="Sawayama S."/>
            <person name="Miyazaki J."/>
            <person name="Takai K."/>
            <person name="Nakagawa S."/>
        </authorList>
    </citation>
    <scope>NUCLEOTIDE SEQUENCE [LARGE SCALE GENOMIC DNA]</scope>
    <source>
        <strain evidence="3 4">S502</strain>
    </source>
</reference>
<evidence type="ECO:0000313" key="4">
    <source>
        <dbReference type="Proteomes" id="UP001321786"/>
    </source>
</evidence>
<feature type="transmembrane region" description="Helical" evidence="2">
    <location>
        <begin position="144"/>
        <end position="164"/>
    </location>
</feature>
<dbReference type="Proteomes" id="UP001321786">
    <property type="component" value="Chromosome"/>
</dbReference>
<dbReference type="InterPro" id="IPR036259">
    <property type="entry name" value="MFS_trans_sf"/>
</dbReference>
<keyword evidence="2" id="KW-1133">Transmembrane helix</keyword>
<dbReference type="PANTHER" id="PTHR23526:SF1">
    <property type="entry name" value="MAJOR FACILITATOR SUPERFAMILY MFS_1"/>
    <property type="match status" value="1"/>
</dbReference>
<keyword evidence="2" id="KW-0472">Membrane</keyword>
<organism evidence="3 4">
    <name type="scientific">Helicovermis profundi</name>
    <dbReference type="NCBI Taxonomy" id="3065157"/>
    <lineage>
        <taxon>Bacteria</taxon>
        <taxon>Bacillati</taxon>
        <taxon>Bacillota</taxon>
        <taxon>Clostridia</taxon>
        <taxon>Helicovermis</taxon>
    </lineage>
</organism>
<dbReference type="KEGG" id="hprf:HLPR_03750"/>
<comment type="subcellular location">
    <subcellularLocation>
        <location evidence="1">Cell membrane</location>
        <topology evidence="1">Multi-pass membrane protein</topology>
    </subcellularLocation>
</comment>
<evidence type="ECO:0000313" key="3">
    <source>
        <dbReference type="EMBL" id="BEP28044.1"/>
    </source>
</evidence>
<accession>A0AAU9E0W5</accession>
<evidence type="ECO:0008006" key="5">
    <source>
        <dbReference type="Google" id="ProtNLM"/>
    </source>
</evidence>
<dbReference type="SUPFAM" id="SSF103473">
    <property type="entry name" value="MFS general substrate transporter"/>
    <property type="match status" value="1"/>
</dbReference>
<dbReference type="Pfam" id="PF07690">
    <property type="entry name" value="MFS_1"/>
    <property type="match status" value="1"/>
</dbReference>
<protein>
    <recommendedName>
        <fullName evidence="5">Major facilitator superfamily (MFS) profile domain-containing protein</fullName>
    </recommendedName>
</protein>
<feature type="transmembrane region" description="Helical" evidence="2">
    <location>
        <begin position="267"/>
        <end position="287"/>
    </location>
</feature>
<dbReference type="InterPro" id="IPR011701">
    <property type="entry name" value="MFS"/>
</dbReference>
<gene>
    <name evidence="3" type="ORF">HLPR_03750</name>
</gene>
<proteinExistence type="predicted"/>
<dbReference type="PANTHER" id="PTHR23526">
    <property type="entry name" value="INTEGRAL MEMBRANE TRANSPORT PROTEIN-RELATED"/>
    <property type="match status" value="1"/>
</dbReference>
<feature type="transmembrane region" description="Helical" evidence="2">
    <location>
        <begin position="293"/>
        <end position="311"/>
    </location>
</feature>
<evidence type="ECO:0000256" key="2">
    <source>
        <dbReference type="SAM" id="Phobius"/>
    </source>
</evidence>
<dbReference type="InterPro" id="IPR052528">
    <property type="entry name" value="Sugar_transport-like"/>
</dbReference>
<feature type="transmembrane region" description="Helical" evidence="2">
    <location>
        <begin position="90"/>
        <end position="109"/>
    </location>
</feature>
<feature type="transmembrane region" description="Helical" evidence="2">
    <location>
        <begin position="209"/>
        <end position="228"/>
    </location>
</feature>
<dbReference type="AlphaFoldDB" id="A0AAU9E0W5"/>
<dbReference type="GO" id="GO:0022857">
    <property type="term" value="F:transmembrane transporter activity"/>
    <property type="evidence" value="ECO:0007669"/>
    <property type="project" value="InterPro"/>
</dbReference>
<dbReference type="EMBL" id="AP028654">
    <property type="protein sequence ID" value="BEP28044.1"/>
    <property type="molecule type" value="Genomic_DNA"/>
</dbReference>
<evidence type="ECO:0000256" key="1">
    <source>
        <dbReference type="ARBA" id="ARBA00004651"/>
    </source>
</evidence>
<feature type="transmembrane region" description="Helical" evidence="2">
    <location>
        <begin position="20"/>
        <end position="39"/>
    </location>
</feature>
<dbReference type="Gene3D" id="1.20.1250.20">
    <property type="entry name" value="MFS general substrate transporter like domains"/>
    <property type="match status" value="1"/>
</dbReference>